<dbReference type="InterPro" id="IPR036249">
    <property type="entry name" value="Thioredoxin-like_sf"/>
</dbReference>
<keyword evidence="2" id="KW-1185">Reference proteome</keyword>
<evidence type="ECO:0000313" key="1">
    <source>
        <dbReference type="EMBL" id="GAT32070.1"/>
    </source>
</evidence>
<dbReference type="CDD" id="cd02980">
    <property type="entry name" value="TRX_Fd_family"/>
    <property type="match status" value="1"/>
</dbReference>
<dbReference type="Proteomes" id="UP000076023">
    <property type="component" value="Unassembled WGS sequence"/>
</dbReference>
<dbReference type="AlphaFoldDB" id="A0A146G338"/>
<comment type="caution">
    <text evidence="1">The sequence shown here is derived from an EMBL/GenBank/DDBJ whole genome shotgun (WGS) entry which is preliminary data.</text>
</comment>
<accession>A0A146G338</accession>
<dbReference type="EMBL" id="BDCO01000002">
    <property type="protein sequence ID" value="GAT32070.1"/>
    <property type="molecule type" value="Genomic_DNA"/>
</dbReference>
<organism evidence="1 2">
    <name type="scientific">Terrimicrobium sacchariphilum</name>
    <dbReference type="NCBI Taxonomy" id="690879"/>
    <lineage>
        <taxon>Bacteria</taxon>
        <taxon>Pseudomonadati</taxon>
        <taxon>Verrucomicrobiota</taxon>
        <taxon>Terrimicrobiia</taxon>
        <taxon>Terrimicrobiales</taxon>
        <taxon>Terrimicrobiaceae</taxon>
        <taxon>Terrimicrobium</taxon>
    </lineage>
</organism>
<dbReference type="STRING" id="690879.TSACC_2467"/>
<evidence type="ECO:0000313" key="2">
    <source>
        <dbReference type="Proteomes" id="UP000076023"/>
    </source>
</evidence>
<reference evidence="2" key="1">
    <citation type="journal article" date="2017" name="Genome Announc.">
        <title>Draft Genome Sequence of Terrimicrobium sacchariphilum NM-5T, a Facultative Anaerobic Soil Bacterium of the Class Spartobacteria.</title>
        <authorList>
            <person name="Qiu Y.L."/>
            <person name="Tourlousse D.M."/>
            <person name="Matsuura N."/>
            <person name="Ohashi A."/>
            <person name="Sekiguchi Y."/>
        </authorList>
    </citation>
    <scope>NUCLEOTIDE SEQUENCE [LARGE SCALE GENOMIC DNA]</scope>
    <source>
        <strain evidence="2">NM-5</strain>
    </source>
</reference>
<proteinExistence type="predicted"/>
<dbReference type="InParanoid" id="A0A146G338"/>
<name>A0A146G338_TERSA</name>
<protein>
    <submittedName>
        <fullName evidence="1">(2Fe-2S) ferredoxin</fullName>
    </submittedName>
</protein>
<dbReference type="Gene3D" id="3.40.30.10">
    <property type="entry name" value="Glutaredoxin"/>
    <property type="match status" value="1"/>
</dbReference>
<dbReference type="SUPFAM" id="SSF52833">
    <property type="entry name" value="Thioredoxin-like"/>
    <property type="match status" value="1"/>
</dbReference>
<gene>
    <name evidence="1" type="ORF">TSACC_2467</name>
</gene>
<dbReference type="RefSeq" id="WP_075077923.1">
    <property type="nucleotide sequence ID" value="NZ_BDCO01000002.1"/>
</dbReference>
<sequence length="116" mass="13103">MSGDYPARAKIPRCEIERAQRHLFICLGPDCCDASASAPLWDFLKARCRTLRVPVLRTKAACLRVCSGGPWLVVYPEGIWYGGLTEERLERILVEHVEQGRPVDEWVVARTSVECC</sequence>